<dbReference type="HOGENOM" id="CLU_042722_3_0_1"/>
<keyword evidence="3" id="KW-0378">Hydrolase</keyword>
<feature type="region of interest" description="Disordered" evidence="1">
    <location>
        <begin position="76"/>
        <end position="141"/>
    </location>
</feature>
<reference evidence="4" key="3">
    <citation type="submission" date="2015-04" db="UniProtKB">
        <authorList>
            <consortium name="EnsemblPlants"/>
        </authorList>
    </citation>
    <scope>IDENTIFICATION</scope>
    <source>
        <strain evidence="4">cv. Jemalong A17</strain>
    </source>
</reference>
<dbReference type="PaxDb" id="3880-AES70017"/>
<evidence type="ECO:0000313" key="5">
    <source>
        <dbReference type="Proteomes" id="UP000002051"/>
    </source>
</evidence>
<feature type="domain" description="OTU" evidence="2">
    <location>
        <begin position="164"/>
        <end position="293"/>
    </location>
</feature>
<keyword evidence="5" id="KW-1185">Reference proteome</keyword>
<evidence type="ECO:0000256" key="1">
    <source>
        <dbReference type="SAM" id="MobiDB-lite"/>
    </source>
</evidence>
<proteinExistence type="predicted"/>
<dbReference type="Proteomes" id="UP000002051">
    <property type="component" value="Chromosome 3"/>
</dbReference>
<reference evidence="3 5" key="2">
    <citation type="journal article" date="2014" name="BMC Genomics">
        <title>An improved genome release (version Mt4.0) for the model legume Medicago truncatula.</title>
        <authorList>
            <person name="Tang H."/>
            <person name="Krishnakumar V."/>
            <person name="Bidwell S."/>
            <person name="Rosen B."/>
            <person name="Chan A."/>
            <person name="Zhou S."/>
            <person name="Gentzbittel L."/>
            <person name="Childs K.L."/>
            <person name="Yandell M."/>
            <person name="Gundlach H."/>
            <person name="Mayer K.F."/>
            <person name="Schwartz D.C."/>
            <person name="Town C.D."/>
        </authorList>
    </citation>
    <scope>GENOME REANNOTATION</scope>
    <source>
        <strain evidence="4 5">cv. Jemalong A17</strain>
    </source>
</reference>
<dbReference type="Gene3D" id="3.90.70.80">
    <property type="match status" value="1"/>
</dbReference>
<dbReference type="CDD" id="cd22744">
    <property type="entry name" value="OTU"/>
    <property type="match status" value="1"/>
</dbReference>
<evidence type="ECO:0000259" key="2">
    <source>
        <dbReference type="PROSITE" id="PS50802"/>
    </source>
</evidence>
<feature type="compositionally biased region" description="Polar residues" evidence="1">
    <location>
        <begin position="106"/>
        <end position="120"/>
    </location>
</feature>
<accession>G7J180</accession>
<dbReference type="AlphaFoldDB" id="G7J180"/>
<dbReference type="InterPro" id="IPR003323">
    <property type="entry name" value="OTU_dom"/>
</dbReference>
<evidence type="ECO:0000313" key="4">
    <source>
        <dbReference type="EnsemblPlants" id="AES70017"/>
    </source>
</evidence>
<evidence type="ECO:0000313" key="3">
    <source>
        <dbReference type="EMBL" id="AES70017.1"/>
    </source>
</evidence>
<dbReference type="GO" id="GO:0004843">
    <property type="term" value="F:cysteine-type deubiquitinase activity"/>
    <property type="evidence" value="ECO:0000318"/>
    <property type="project" value="GO_Central"/>
</dbReference>
<sequence length="293" mass="33525">MKSKQKLPLVFDDIYPHWKRLCVQGEKIDDDFSVMEEWNGIQGLLKKSPYDMKLHIKEMMRQITFPETRILSPSLKKAVTKGAPKRKRTTLKVSSSGRIPSRWETIDSQNPDSQPSQPKRSLSRRKDAHLGTYSRSQASSSTFKPLRNIPYISRISKVMRPFVEDIVNAKGDGHCGFRVVARHLGMDEEDHVLIRHALINELKNHKSSYMPIYDMEERYNKILNGLHPPKCTIGVAPVDKWMTTPDMGHIIASCYKRAVVLLTLPEMGGSCETYFPIRNSPPLNPHSNIMCLL</sequence>
<name>G7J180_MEDTR</name>
<protein>
    <submittedName>
        <fullName evidence="3">OTU-like cysteine protease</fullName>
    </submittedName>
</protein>
<reference evidence="3 5" key="1">
    <citation type="journal article" date="2011" name="Nature">
        <title>The Medicago genome provides insight into the evolution of rhizobial symbioses.</title>
        <authorList>
            <person name="Young N.D."/>
            <person name="Debelle F."/>
            <person name="Oldroyd G.E."/>
            <person name="Geurts R."/>
            <person name="Cannon S.B."/>
            <person name="Udvardi M.K."/>
            <person name="Benedito V.A."/>
            <person name="Mayer K.F."/>
            <person name="Gouzy J."/>
            <person name="Schoof H."/>
            <person name="Van de Peer Y."/>
            <person name="Proost S."/>
            <person name="Cook D.R."/>
            <person name="Meyers B.C."/>
            <person name="Spannagl M."/>
            <person name="Cheung F."/>
            <person name="De Mita S."/>
            <person name="Krishnakumar V."/>
            <person name="Gundlach H."/>
            <person name="Zhou S."/>
            <person name="Mudge J."/>
            <person name="Bharti A.K."/>
            <person name="Murray J.D."/>
            <person name="Naoumkina M.A."/>
            <person name="Rosen B."/>
            <person name="Silverstein K.A."/>
            <person name="Tang H."/>
            <person name="Rombauts S."/>
            <person name="Zhao P.X."/>
            <person name="Zhou P."/>
            <person name="Barbe V."/>
            <person name="Bardou P."/>
            <person name="Bechner M."/>
            <person name="Bellec A."/>
            <person name="Berger A."/>
            <person name="Berges H."/>
            <person name="Bidwell S."/>
            <person name="Bisseling T."/>
            <person name="Choisne N."/>
            <person name="Couloux A."/>
            <person name="Denny R."/>
            <person name="Deshpande S."/>
            <person name="Dai X."/>
            <person name="Doyle J.J."/>
            <person name="Dudez A.M."/>
            <person name="Farmer A.D."/>
            <person name="Fouteau S."/>
            <person name="Franken C."/>
            <person name="Gibelin C."/>
            <person name="Gish J."/>
            <person name="Goldstein S."/>
            <person name="Gonzalez A.J."/>
            <person name="Green P.J."/>
            <person name="Hallab A."/>
            <person name="Hartog M."/>
            <person name="Hua A."/>
            <person name="Humphray S.J."/>
            <person name="Jeong D.H."/>
            <person name="Jing Y."/>
            <person name="Jocker A."/>
            <person name="Kenton S.M."/>
            <person name="Kim D.J."/>
            <person name="Klee K."/>
            <person name="Lai H."/>
            <person name="Lang C."/>
            <person name="Lin S."/>
            <person name="Macmil S.L."/>
            <person name="Magdelenat G."/>
            <person name="Matthews L."/>
            <person name="McCorrison J."/>
            <person name="Monaghan E.L."/>
            <person name="Mun J.H."/>
            <person name="Najar F.Z."/>
            <person name="Nicholson C."/>
            <person name="Noirot C."/>
            <person name="O'Bleness M."/>
            <person name="Paule C.R."/>
            <person name="Poulain J."/>
            <person name="Prion F."/>
            <person name="Qin B."/>
            <person name="Qu C."/>
            <person name="Retzel E.F."/>
            <person name="Riddle C."/>
            <person name="Sallet E."/>
            <person name="Samain S."/>
            <person name="Samson N."/>
            <person name="Sanders I."/>
            <person name="Saurat O."/>
            <person name="Scarpelli C."/>
            <person name="Schiex T."/>
            <person name="Segurens B."/>
            <person name="Severin A.J."/>
            <person name="Sherrier D.J."/>
            <person name="Shi R."/>
            <person name="Sims S."/>
            <person name="Singer S.R."/>
            <person name="Sinharoy S."/>
            <person name="Sterck L."/>
            <person name="Viollet A."/>
            <person name="Wang B.B."/>
            <person name="Wang K."/>
            <person name="Wang M."/>
            <person name="Wang X."/>
            <person name="Warfsmann J."/>
            <person name="Weissenbach J."/>
            <person name="White D.D."/>
            <person name="White J.D."/>
            <person name="Wiley G.B."/>
            <person name="Wincker P."/>
            <person name="Xing Y."/>
            <person name="Yang L."/>
            <person name="Yao Z."/>
            <person name="Ying F."/>
            <person name="Zhai J."/>
            <person name="Zhou L."/>
            <person name="Zuber A."/>
            <person name="Denarie J."/>
            <person name="Dixon R.A."/>
            <person name="May G.D."/>
            <person name="Schwartz D.C."/>
            <person name="Rogers J."/>
            <person name="Quetier F."/>
            <person name="Town C.D."/>
            <person name="Roe B.A."/>
        </authorList>
    </citation>
    <scope>NUCLEOTIDE SEQUENCE [LARGE SCALE GENOMIC DNA]</scope>
    <source>
        <strain evidence="3">A17</strain>
        <strain evidence="4 5">cv. Jemalong A17</strain>
    </source>
</reference>
<dbReference type="PROSITE" id="PS50802">
    <property type="entry name" value="OTU"/>
    <property type="match status" value="1"/>
</dbReference>
<keyword evidence="3" id="KW-0645">Protease</keyword>
<gene>
    <name evidence="3" type="ordered locus">MTR_3g044770</name>
</gene>
<organism evidence="3 5">
    <name type="scientific">Medicago truncatula</name>
    <name type="common">Barrel medic</name>
    <name type="synonym">Medicago tribuloides</name>
    <dbReference type="NCBI Taxonomy" id="3880"/>
    <lineage>
        <taxon>Eukaryota</taxon>
        <taxon>Viridiplantae</taxon>
        <taxon>Streptophyta</taxon>
        <taxon>Embryophyta</taxon>
        <taxon>Tracheophyta</taxon>
        <taxon>Spermatophyta</taxon>
        <taxon>Magnoliopsida</taxon>
        <taxon>eudicotyledons</taxon>
        <taxon>Gunneridae</taxon>
        <taxon>Pentapetalae</taxon>
        <taxon>rosids</taxon>
        <taxon>fabids</taxon>
        <taxon>Fabales</taxon>
        <taxon>Fabaceae</taxon>
        <taxon>Papilionoideae</taxon>
        <taxon>50 kb inversion clade</taxon>
        <taxon>NPAAA clade</taxon>
        <taxon>Hologalegina</taxon>
        <taxon>IRL clade</taxon>
        <taxon>Trifolieae</taxon>
        <taxon>Medicago</taxon>
    </lineage>
</organism>
<dbReference type="EMBL" id="CM001219">
    <property type="protein sequence ID" value="AES70017.1"/>
    <property type="molecule type" value="Genomic_DNA"/>
</dbReference>
<dbReference type="GO" id="GO:0006508">
    <property type="term" value="P:proteolysis"/>
    <property type="evidence" value="ECO:0007669"/>
    <property type="project" value="UniProtKB-KW"/>
</dbReference>
<dbReference type="EnsemblPlants" id="AES70017">
    <property type="protein sequence ID" value="AES70017"/>
    <property type="gene ID" value="MTR_3g044770"/>
</dbReference>